<accession>A0AAW1QGQ0</accession>
<reference evidence="2 3" key="1">
    <citation type="journal article" date="2024" name="Nat. Commun.">
        <title>Phylogenomics reveals the evolutionary origins of lichenization in chlorophyte algae.</title>
        <authorList>
            <person name="Puginier C."/>
            <person name="Libourel C."/>
            <person name="Otte J."/>
            <person name="Skaloud P."/>
            <person name="Haon M."/>
            <person name="Grisel S."/>
            <person name="Petersen M."/>
            <person name="Berrin J.G."/>
            <person name="Delaux P.M."/>
            <person name="Dal Grande F."/>
            <person name="Keller J."/>
        </authorList>
    </citation>
    <scope>NUCLEOTIDE SEQUENCE [LARGE SCALE GENOMIC DNA]</scope>
    <source>
        <strain evidence="2 3">SAG 2043</strain>
    </source>
</reference>
<feature type="transmembrane region" description="Helical" evidence="1">
    <location>
        <begin position="17"/>
        <end position="35"/>
    </location>
</feature>
<comment type="caution">
    <text evidence="2">The sequence shown here is derived from an EMBL/GenBank/DDBJ whole genome shotgun (WGS) entry which is preliminary data.</text>
</comment>
<proteinExistence type="predicted"/>
<feature type="transmembrane region" description="Helical" evidence="1">
    <location>
        <begin position="110"/>
        <end position="133"/>
    </location>
</feature>
<dbReference type="EMBL" id="JALJOR010000003">
    <property type="protein sequence ID" value="KAK9820543.1"/>
    <property type="molecule type" value="Genomic_DNA"/>
</dbReference>
<dbReference type="InterPro" id="IPR016833">
    <property type="entry name" value="Put_Na-Bile_cotransptr"/>
</dbReference>
<protein>
    <submittedName>
        <fullName evidence="2">Uncharacterized protein</fullName>
    </submittedName>
</protein>
<dbReference type="Proteomes" id="UP001489004">
    <property type="component" value="Unassembled WGS sequence"/>
</dbReference>
<keyword evidence="1" id="KW-0812">Transmembrane</keyword>
<dbReference type="Pfam" id="PF13593">
    <property type="entry name" value="SBF_like"/>
    <property type="match status" value="1"/>
</dbReference>
<feature type="transmembrane region" description="Helical" evidence="1">
    <location>
        <begin position="77"/>
        <end position="98"/>
    </location>
</feature>
<feature type="transmembrane region" description="Helical" evidence="1">
    <location>
        <begin position="145"/>
        <end position="168"/>
    </location>
</feature>
<dbReference type="InterPro" id="IPR038770">
    <property type="entry name" value="Na+/solute_symporter_sf"/>
</dbReference>
<sequence>MVTGFLFPAGGIRAADLGLQTLTTTGIFIISGLSLKQGEARDAISAWPAVLYGVVSILFITPLAALLAMRLPLQPPALAFGLAVFCCMPTTLSSGVALTQAVGGNTALALLLTVGTNLLGIFTMPFVLCNLLGTGSGTVALSPGPLLRSLIKTILVPLLCGAAARQYIPGVAKAVDGNKRALSMLSAVLLSLVPWMQISRAVTSDVAVSVGALVAVVAAGVAIHLLYLAFNTAAVRALGIGGRSGPQAVAIQRALVLVGSQKTLPIAVVVLNSCTAILGSSVGLAVIPCVGSHLLQILVDSILVSAWLRSDRIAAGRES</sequence>
<feature type="transmembrane region" description="Helical" evidence="1">
    <location>
        <begin position="180"/>
        <end position="198"/>
    </location>
</feature>
<dbReference type="Gene3D" id="1.20.1530.20">
    <property type="match status" value="1"/>
</dbReference>
<dbReference type="AlphaFoldDB" id="A0AAW1QGQ0"/>
<feature type="transmembrane region" description="Helical" evidence="1">
    <location>
        <begin position="47"/>
        <end position="71"/>
    </location>
</feature>
<dbReference type="GO" id="GO:0009941">
    <property type="term" value="C:chloroplast envelope"/>
    <property type="evidence" value="ECO:0007669"/>
    <property type="project" value="TreeGrafter"/>
</dbReference>
<feature type="transmembrane region" description="Helical" evidence="1">
    <location>
        <begin position="210"/>
        <end position="230"/>
    </location>
</feature>
<dbReference type="PANTHER" id="PTHR18640">
    <property type="entry name" value="SOLUTE CARRIER FAMILY 10 MEMBER 7"/>
    <property type="match status" value="1"/>
</dbReference>
<evidence type="ECO:0000313" key="2">
    <source>
        <dbReference type="EMBL" id="KAK9820543.1"/>
    </source>
</evidence>
<evidence type="ECO:0000256" key="1">
    <source>
        <dbReference type="SAM" id="Phobius"/>
    </source>
</evidence>
<keyword evidence="1" id="KW-0472">Membrane</keyword>
<keyword evidence="3" id="KW-1185">Reference proteome</keyword>
<organism evidence="2 3">
    <name type="scientific">[Myrmecia] bisecta</name>
    <dbReference type="NCBI Taxonomy" id="41462"/>
    <lineage>
        <taxon>Eukaryota</taxon>
        <taxon>Viridiplantae</taxon>
        <taxon>Chlorophyta</taxon>
        <taxon>core chlorophytes</taxon>
        <taxon>Trebouxiophyceae</taxon>
        <taxon>Trebouxiales</taxon>
        <taxon>Trebouxiaceae</taxon>
        <taxon>Myrmecia</taxon>
    </lineage>
</organism>
<gene>
    <name evidence="2" type="ORF">WJX72_011453</name>
</gene>
<name>A0AAW1QGQ0_9CHLO</name>
<keyword evidence="1" id="KW-1133">Transmembrane helix</keyword>
<evidence type="ECO:0000313" key="3">
    <source>
        <dbReference type="Proteomes" id="UP001489004"/>
    </source>
</evidence>
<dbReference type="PANTHER" id="PTHR18640:SF10">
    <property type="entry name" value="SODIUM_METABOLITE COTRANSPORTER BASS4, CHLOROPLASTIC-RELATED"/>
    <property type="match status" value="1"/>
</dbReference>